<dbReference type="EMBL" id="SNRY01000009">
    <property type="protein sequence ID" value="KAA6351754.1"/>
    <property type="molecule type" value="Genomic_DNA"/>
</dbReference>
<dbReference type="PANTHER" id="PTHR12872:SF1">
    <property type="entry name" value="ALPHA-N-ACETYLGLUCOSAMINIDASE"/>
    <property type="match status" value="1"/>
</dbReference>
<dbReference type="Pfam" id="PF05089">
    <property type="entry name" value="NAGLU"/>
    <property type="match status" value="1"/>
</dbReference>
<dbReference type="GO" id="GO:0016787">
    <property type="term" value="F:hydrolase activity"/>
    <property type="evidence" value="ECO:0007669"/>
    <property type="project" value="UniProtKB-KW"/>
</dbReference>
<reference evidence="5" key="1">
    <citation type="submission" date="2019-03" db="EMBL/GenBank/DDBJ databases">
        <title>Single cell metagenomics reveals metabolic interactions within the superorganism composed of flagellate Streblomastix strix and complex community of Bacteroidetes bacteria on its surface.</title>
        <authorList>
            <person name="Treitli S.C."/>
            <person name="Kolisko M."/>
            <person name="Husnik F."/>
            <person name="Keeling P."/>
            <person name="Hampl V."/>
        </authorList>
    </citation>
    <scope>NUCLEOTIDE SEQUENCE</scope>
    <source>
        <strain evidence="5">STM</strain>
    </source>
</reference>
<comment type="caution">
    <text evidence="5">The sequence shown here is derived from an EMBL/GenBank/DDBJ whole genome shotgun (WGS) entry which is preliminary data.</text>
</comment>
<dbReference type="Gene3D" id="3.20.20.80">
    <property type="entry name" value="Glycosidases"/>
    <property type="match status" value="1"/>
</dbReference>
<dbReference type="Pfam" id="PF12972">
    <property type="entry name" value="NAGLU_C"/>
    <property type="match status" value="1"/>
</dbReference>
<dbReference type="InterPro" id="IPR029018">
    <property type="entry name" value="Hex-like_dom2"/>
</dbReference>
<evidence type="ECO:0000259" key="2">
    <source>
        <dbReference type="Pfam" id="PF05089"/>
    </source>
</evidence>
<dbReference type="PROSITE" id="PS51257">
    <property type="entry name" value="PROKAR_LIPOPROTEIN"/>
    <property type="match status" value="1"/>
</dbReference>
<dbReference type="InterPro" id="IPR024733">
    <property type="entry name" value="NAGLU_tim-barrel"/>
</dbReference>
<sequence length="741" mass="87079">MSEIKYLHIIALLFLFSCQRNEQINSPALAEMCQRLFPQHTQSFQFELLTDSTEVDRFTLASSADGKILIKGNNQNSLAVGLNHYLKNYCHTHVSWYATDKVEMPEQLPEIPVSVSIRSKCDNRFFLNYCTFGYTMPYWKWEDWERMIDWMALNGVTMPLAITGQELVWYKVWTSMGMSDQQVRSYFTGPAHLPWHRMSNVDYWQSPLPQSWLDNQEALQKKILERERGFDMTPVLPAFAGHVPAELKDIHPNSKISQMSQWGGFDEKYRSHFIDPEDSLYSVIQQLFLEEQTKLYGTDHIYGIDPFNEVDSPNWSEEYLAKVSGKIYESIHKVDSLAQWLQMTWMFYYDKEKWTQPRIQSFLNAVPDNKLILLDYYCDHTEIWRNTEQYYGKPYMWCYLGNFGGNTMMVGNLEDVDSKIKRLFTEGGNNVYGLGATLEGFDVNPLMYEFVFDQAWDYPLSTEEWVTKWAMCRGGNQNTHILKAWEDLHQKIYTKYATCGQAVLMNARPRLIGTQSWNTYPDIHYDNNDLWQIWKELLKAHGVNNDQYRYDIVNVGRQVLGNLFSIYRDQFTSCYNKKDIAGIKKWGALMDSLLLDMDRLLSCETTFSIGKWLQDARDYGKTQQEQDYYEENARCILTVWGQKDTQLNDYANRGWGGLTRSFYRERWKRFTEDVLVSVINGKEFDEKQFHQNITQFEYEWTLQKGDFPIVSGENPIEVASILISKYDAHFERQIQVPTATN</sequence>
<dbReference type="Gene3D" id="1.20.120.670">
    <property type="entry name" value="N-acetyl-b-d-glucoasminidase"/>
    <property type="match status" value="1"/>
</dbReference>
<dbReference type="InterPro" id="IPR024240">
    <property type="entry name" value="NAGLU_N"/>
</dbReference>
<gene>
    <name evidence="5" type="ORF">EZS27_000879</name>
</gene>
<accession>A0A5J4T0D8</accession>
<dbReference type="AlphaFoldDB" id="A0A5J4T0D8"/>
<evidence type="ECO:0008006" key="6">
    <source>
        <dbReference type="Google" id="ProtNLM"/>
    </source>
</evidence>
<feature type="domain" description="Alpha-N-acetylglucosaminidase C-terminal" evidence="4">
    <location>
        <begin position="465"/>
        <end position="725"/>
    </location>
</feature>
<feature type="domain" description="Alpha-N-acetylglucosaminidase tim-barrel" evidence="2">
    <location>
        <begin position="124"/>
        <end position="457"/>
    </location>
</feature>
<dbReference type="Pfam" id="PF12971">
    <property type="entry name" value="NAGLU_N"/>
    <property type="match status" value="1"/>
</dbReference>
<dbReference type="PANTHER" id="PTHR12872">
    <property type="entry name" value="ALPHA-N-ACETYLGLUCOSAMINIDASE"/>
    <property type="match status" value="1"/>
</dbReference>
<evidence type="ECO:0000259" key="4">
    <source>
        <dbReference type="Pfam" id="PF12972"/>
    </source>
</evidence>
<protein>
    <recommendedName>
        <fullName evidence="6">Alpha-N-acetylglucosaminidase</fullName>
    </recommendedName>
</protein>
<name>A0A5J4T0D8_9ZZZZ</name>
<proteinExistence type="predicted"/>
<dbReference type="Gene3D" id="3.30.379.10">
    <property type="entry name" value="Chitobiase/beta-hexosaminidase domain 2-like"/>
    <property type="match status" value="1"/>
</dbReference>
<keyword evidence="1" id="KW-0378">Hydrolase</keyword>
<evidence type="ECO:0000256" key="1">
    <source>
        <dbReference type="ARBA" id="ARBA00022801"/>
    </source>
</evidence>
<dbReference type="InterPro" id="IPR007781">
    <property type="entry name" value="NAGLU"/>
</dbReference>
<dbReference type="InterPro" id="IPR024732">
    <property type="entry name" value="NAGLU_C"/>
</dbReference>
<evidence type="ECO:0000313" key="5">
    <source>
        <dbReference type="EMBL" id="KAA6351754.1"/>
    </source>
</evidence>
<feature type="domain" description="Alpha-N-acetylglucosaminidase N-terminal" evidence="3">
    <location>
        <begin position="28"/>
        <end position="109"/>
    </location>
</feature>
<evidence type="ECO:0000259" key="3">
    <source>
        <dbReference type="Pfam" id="PF12971"/>
    </source>
</evidence>
<organism evidence="5">
    <name type="scientific">termite gut metagenome</name>
    <dbReference type="NCBI Taxonomy" id="433724"/>
    <lineage>
        <taxon>unclassified sequences</taxon>
        <taxon>metagenomes</taxon>
        <taxon>organismal metagenomes</taxon>
    </lineage>
</organism>